<dbReference type="Proteomes" id="UP000654108">
    <property type="component" value="Unassembled WGS sequence"/>
</dbReference>
<proteinExistence type="predicted"/>
<gene>
    <name evidence="1" type="ORF">IC608_01720</name>
</gene>
<evidence type="ECO:0000313" key="1">
    <source>
        <dbReference type="EMBL" id="MBD8064194.1"/>
    </source>
</evidence>
<comment type="caution">
    <text evidence="1">The sequence shown here is derived from an EMBL/GenBank/DDBJ whole genome shotgun (WGS) entry which is preliminary data.</text>
</comment>
<reference evidence="1" key="1">
    <citation type="submission" date="2020-09" db="EMBL/GenBank/DDBJ databases">
        <title>Genome seq and assembly of Devosia sp.</title>
        <authorList>
            <person name="Chhetri G."/>
        </authorList>
    </citation>
    <scope>NUCLEOTIDE SEQUENCE</scope>
    <source>
        <strain evidence="1">PTR5</strain>
    </source>
</reference>
<accession>A0A927FT42</accession>
<sequence>MSKPANFFQRAVNAIVDTRTRQAERYIAQFEQDHPGLRRNRVNPR</sequence>
<name>A0A927FT42_9HYPH</name>
<dbReference type="AlphaFoldDB" id="A0A927FT42"/>
<evidence type="ECO:0000313" key="2">
    <source>
        <dbReference type="Proteomes" id="UP000654108"/>
    </source>
</evidence>
<dbReference type="EMBL" id="JACYFU010000001">
    <property type="protein sequence ID" value="MBD8064194.1"/>
    <property type="molecule type" value="Genomic_DNA"/>
</dbReference>
<dbReference type="RefSeq" id="WP_191772302.1">
    <property type="nucleotide sequence ID" value="NZ_JACYFU010000001.1"/>
</dbReference>
<protein>
    <submittedName>
        <fullName evidence="1">Uncharacterized protein</fullName>
    </submittedName>
</protein>
<keyword evidence="2" id="KW-1185">Reference proteome</keyword>
<organism evidence="1 2">
    <name type="scientific">Devosia oryzisoli</name>
    <dbReference type="NCBI Taxonomy" id="2774138"/>
    <lineage>
        <taxon>Bacteria</taxon>
        <taxon>Pseudomonadati</taxon>
        <taxon>Pseudomonadota</taxon>
        <taxon>Alphaproteobacteria</taxon>
        <taxon>Hyphomicrobiales</taxon>
        <taxon>Devosiaceae</taxon>
        <taxon>Devosia</taxon>
    </lineage>
</organism>